<dbReference type="Proteomes" id="UP001064048">
    <property type="component" value="Chromosome 9"/>
</dbReference>
<evidence type="ECO:0000313" key="1">
    <source>
        <dbReference type="EMBL" id="KAI8441871.1"/>
    </source>
</evidence>
<comment type="caution">
    <text evidence="1">The sequence shown here is derived from an EMBL/GenBank/DDBJ whole genome shotgun (WGS) entry which is preliminary data.</text>
</comment>
<protein>
    <submittedName>
        <fullName evidence="1">Uncharacterized protein</fullName>
    </submittedName>
</protein>
<name>A0ACC0L0I3_CHOFU</name>
<dbReference type="EMBL" id="CM046109">
    <property type="protein sequence ID" value="KAI8441871.1"/>
    <property type="molecule type" value="Genomic_DNA"/>
</dbReference>
<accession>A0ACC0L0I3</accession>
<organism evidence="1 2">
    <name type="scientific">Choristoneura fumiferana</name>
    <name type="common">Spruce budworm moth</name>
    <name type="synonym">Archips fumiferana</name>
    <dbReference type="NCBI Taxonomy" id="7141"/>
    <lineage>
        <taxon>Eukaryota</taxon>
        <taxon>Metazoa</taxon>
        <taxon>Ecdysozoa</taxon>
        <taxon>Arthropoda</taxon>
        <taxon>Hexapoda</taxon>
        <taxon>Insecta</taxon>
        <taxon>Pterygota</taxon>
        <taxon>Neoptera</taxon>
        <taxon>Endopterygota</taxon>
        <taxon>Lepidoptera</taxon>
        <taxon>Glossata</taxon>
        <taxon>Ditrysia</taxon>
        <taxon>Tortricoidea</taxon>
        <taxon>Tortricidae</taxon>
        <taxon>Tortricinae</taxon>
        <taxon>Choristoneura</taxon>
    </lineage>
</organism>
<proteinExistence type="predicted"/>
<sequence>MMAMIALGAFSATHCARSRTMDAFVLNRSSRVMPGLRGTPAGITTTSAPADQRTNPVCTLFKITFDGVGELFRALVSADLGRGVHVGKVDRDARSHGRQRLGNTKGWYSVPKQINWNK</sequence>
<reference evidence="1 2" key="1">
    <citation type="journal article" date="2022" name="Genome Biol. Evol.">
        <title>The Spruce Budworm Genome: Reconstructing the Evolutionary History of Antifreeze Proteins.</title>
        <authorList>
            <person name="Beliveau C."/>
            <person name="Gagne P."/>
            <person name="Picq S."/>
            <person name="Vernygora O."/>
            <person name="Keeling C.I."/>
            <person name="Pinkney K."/>
            <person name="Doucet D."/>
            <person name="Wen F."/>
            <person name="Johnston J.S."/>
            <person name="Maaroufi H."/>
            <person name="Boyle B."/>
            <person name="Laroche J."/>
            <person name="Dewar K."/>
            <person name="Juretic N."/>
            <person name="Blackburn G."/>
            <person name="Nisole A."/>
            <person name="Brunet B."/>
            <person name="Brandao M."/>
            <person name="Lumley L."/>
            <person name="Duan J."/>
            <person name="Quan G."/>
            <person name="Lucarotti C.J."/>
            <person name="Roe A.D."/>
            <person name="Sperling F.A.H."/>
            <person name="Levesque R.C."/>
            <person name="Cusson M."/>
        </authorList>
    </citation>
    <scope>NUCLEOTIDE SEQUENCE [LARGE SCALE GENOMIC DNA]</scope>
    <source>
        <strain evidence="1">Glfc:IPQL:Cfum</strain>
    </source>
</reference>
<evidence type="ECO:0000313" key="2">
    <source>
        <dbReference type="Proteomes" id="UP001064048"/>
    </source>
</evidence>
<keyword evidence="2" id="KW-1185">Reference proteome</keyword>
<gene>
    <name evidence="1" type="ORF">MSG28_005554</name>
</gene>